<dbReference type="AlphaFoldDB" id="A0AAD8BFP9"/>
<organism evidence="2 3">
    <name type="scientific">Biomphalaria pfeifferi</name>
    <name type="common">Bloodfluke planorb</name>
    <name type="synonym">Freshwater snail</name>
    <dbReference type="NCBI Taxonomy" id="112525"/>
    <lineage>
        <taxon>Eukaryota</taxon>
        <taxon>Metazoa</taxon>
        <taxon>Spiralia</taxon>
        <taxon>Lophotrochozoa</taxon>
        <taxon>Mollusca</taxon>
        <taxon>Gastropoda</taxon>
        <taxon>Heterobranchia</taxon>
        <taxon>Euthyneura</taxon>
        <taxon>Panpulmonata</taxon>
        <taxon>Hygrophila</taxon>
        <taxon>Lymnaeoidea</taxon>
        <taxon>Planorbidae</taxon>
        <taxon>Biomphalaria</taxon>
    </lineage>
</organism>
<evidence type="ECO:0000256" key="1">
    <source>
        <dbReference type="SAM" id="MobiDB-lite"/>
    </source>
</evidence>
<feature type="region of interest" description="Disordered" evidence="1">
    <location>
        <begin position="35"/>
        <end position="57"/>
    </location>
</feature>
<protein>
    <submittedName>
        <fullName evidence="2">Uncharacterized protein</fullName>
    </submittedName>
</protein>
<dbReference type="EMBL" id="JASAOG010000091">
    <property type="protein sequence ID" value="KAK0052914.1"/>
    <property type="molecule type" value="Genomic_DNA"/>
</dbReference>
<proteinExistence type="predicted"/>
<accession>A0AAD8BFP9</accession>
<dbReference type="Proteomes" id="UP001233172">
    <property type="component" value="Unassembled WGS sequence"/>
</dbReference>
<feature type="non-terminal residue" evidence="2">
    <location>
        <position position="1"/>
    </location>
</feature>
<reference evidence="2" key="2">
    <citation type="submission" date="2023-04" db="EMBL/GenBank/DDBJ databases">
        <authorList>
            <person name="Bu L."/>
            <person name="Lu L."/>
            <person name="Laidemitt M.R."/>
            <person name="Zhang S.M."/>
            <person name="Mutuku M."/>
            <person name="Mkoji G."/>
            <person name="Steinauer M."/>
            <person name="Loker E.S."/>
        </authorList>
    </citation>
    <scope>NUCLEOTIDE SEQUENCE</scope>
    <source>
        <strain evidence="2">KasaAsao</strain>
        <tissue evidence="2">Whole Snail</tissue>
    </source>
</reference>
<evidence type="ECO:0000313" key="2">
    <source>
        <dbReference type="EMBL" id="KAK0052914.1"/>
    </source>
</evidence>
<sequence length="111" mass="12384">QVEPDSKEGGITEGHSRSSSWTLYWTRREISTNQNPAAPDILATRGGDNDQSGQDGTVPPVQLFRFSVCFSRLYLVIPTGHSVVFPSVQAITPTQLPYRKKVRIRKDNAVR</sequence>
<comment type="caution">
    <text evidence="2">The sequence shown here is derived from an EMBL/GenBank/DDBJ whole genome shotgun (WGS) entry which is preliminary data.</text>
</comment>
<evidence type="ECO:0000313" key="3">
    <source>
        <dbReference type="Proteomes" id="UP001233172"/>
    </source>
</evidence>
<reference evidence="2" key="1">
    <citation type="journal article" date="2023" name="PLoS Negl. Trop. Dis.">
        <title>A genome sequence for Biomphalaria pfeifferi, the major vector snail for the human-infecting parasite Schistosoma mansoni.</title>
        <authorList>
            <person name="Bu L."/>
            <person name="Lu L."/>
            <person name="Laidemitt M.R."/>
            <person name="Zhang S.M."/>
            <person name="Mutuku M."/>
            <person name="Mkoji G."/>
            <person name="Steinauer M."/>
            <person name="Loker E.S."/>
        </authorList>
    </citation>
    <scope>NUCLEOTIDE SEQUENCE</scope>
    <source>
        <strain evidence="2">KasaAsao</strain>
    </source>
</reference>
<keyword evidence="3" id="KW-1185">Reference proteome</keyword>
<name>A0AAD8BFP9_BIOPF</name>
<gene>
    <name evidence="2" type="ORF">Bpfe_017768</name>
</gene>